<evidence type="ECO:0000313" key="2">
    <source>
        <dbReference type="EMBL" id="MBF8194588.1"/>
    </source>
</evidence>
<dbReference type="AlphaFoldDB" id="A0A931F7N6"/>
<evidence type="ECO:0000259" key="1">
    <source>
        <dbReference type="Pfam" id="PF00144"/>
    </source>
</evidence>
<organism evidence="2 3">
    <name type="scientific">Nonomuraea cypriaca</name>
    <dbReference type="NCBI Taxonomy" id="1187855"/>
    <lineage>
        <taxon>Bacteria</taxon>
        <taxon>Bacillati</taxon>
        <taxon>Actinomycetota</taxon>
        <taxon>Actinomycetes</taxon>
        <taxon>Streptosporangiales</taxon>
        <taxon>Streptosporangiaceae</taxon>
        <taxon>Nonomuraea</taxon>
    </lineage>
</organism>
<accession>A0A931F7N6</accession>
<dbReference type="EMBL" id="JADOGI010000465">
    <property type="protein sequence ID" value="MBF8194588.1"/>
    <property type="molecule type" value="Genomic_DNA"/>
</dbReference>
<gene>
    <name evidence="2" type="ORF">ITP53_54840</name>
</gene>
<dbReference type="Pfam" id="PF00144">
    <property type="entry name" value="Beta-lactamase"/>
    <property type="match status" value="1"/>
</dbReference>
<dbReference type="PANTHER" id="PTHR43283:SF3">
    <property type="entry name" value="BETA-LACTAMASE FAMILY PROTEIN (AFU_ORTHOLOGUE AFUA_5G07500)"/>
    <property type="match status" value="1"/>
</dbReference>
<keyword evidence="3" id="KW-1185">Reference proteome</keyword>
<dbReference type="PANTHER" id="PTHR43283">
    <property type="entry name" value="BETA-LACTAMASE-RELATED"/>
    <property type="match status" value="1"/>
</dbReference>
<name>A0A931F7N6_9ACTN</name>
<protein>
    <submittedName>
        <fullName evidence="2">Beta-lactamase family protein</fullName>
    </submittedName>
</protein>
<comment type="caution">
    <text evidence="2">The sequence shown here is derived from an EMBL/GenBank/DDBJ whole genome shotgun (WGS) entry which is preliminary data.</text>
</comment>
<dbReference type="RefSeq" id="WP_195903397.1">
    <property type="nucleotide sequence ID" value="NZ_JADOGI010000465.1"/>
</dbReference>
<dbReference type="InterPro" id="IPR050789">
    <property type="entry name" value="Diverse_Enzym_Activities"/>
</dbReference>
<dbReference type="SUPFAM" id="SSF56601">
    <property type="entry name" value="beta-lactamase/transpeptidase-like"/>
    <property type="match status" value="1"/>
</dbReference>
<dbReference type="Proteomes" id="UP000605361">
    <property type="component" value="Unassembled WGS sequence"/>
</dbReference>
<sequence length="349" mass="36378">MAFNAVHWQARLDELCADNHVPGASLAVLTGGDIHELATGVLHRGTGVEVTTGSVFQIGSITKVYTATLIMQLVESGVLDLDARVADVLPGFAVADTGATRTVTVRQLLSHTSGISGDFTLDTGRGDDCLARYVDACAAVGQDFPPGTAGSYSSTGYTILGRIVEVLTGLTWDDALRERVCAPLGLTSTVTLPEDVLRFRAAMGHLGEPPVPAPVWNSLPRSAGPYGGVLCATAADVVRLARAHLDGGVAPDGTRVLAAATAERMRRLEAGVPDKGTAGFEGWGLGWTLYDWHGVPGFGHDGATISQYGYLRVAQEAGVIIALLANGGGTRQVYAELFGELLAELAGVR</sequence>
<feature type="domain" description="Beta-lactamase-related" evidence="1">
    <location>
        <begin position="10"/>
        <end position="331"/>
    </location>
</feature>
<dbReference type="Gene3D" id="3.40.710.10">
    <property type="entry name" value="DD-peptidase/beta-lactamase superfamily"/>
    <property type="match status" value="1"/>
</dbReference>
<dbReference type="InterPro" id="IPR001466">
    <property type="entry name" value="Beta-lactam-related"/>
</dbReference>
<feature type="non-terminal residue" evidence="2">
    <location>
        <position position="349"/>
    </location>
</feature>
<dbReference type="InterPro" id="IPR012338">
    <property type="entry name" value="Beta-lactam/transpept-like"/>
</dbReference>
<reference evidence="2" key="1">
    <citation type="submission" date="2020-11" db="EMBL/GenBank/DDBJ databases">
        <title>Whole-genome analyses of Nonomuraea sp. K274.</title>
        <authorList>
            <person name="Veyisoglu A."/>
        </authorList>
    </citation>
    <scope>NUCLEOTIDE SEQUENCE</scope>
    <source>
        <strain evidence="2">K274</strain>
    </source>
</reference>
<evidence type="ECO:0000313" key="3">
    <source>
        <dbReference type="Proteomes" id="UP000605361"/>
    </source>
</evidence>
<proteinExistence type="predicted"/>